<evidence type="ECO:0000313" key="3">
    <source>
        <dbReference type="Proteomes" id="UP001314205"/>
    </source>
</evidence>
<dbReference type="AlphaFoldDB" id="A0AAV1LKP6"/>
<feature type="compositionally biased region" description="Polar residues" evidence="1">
    <location>
        <begin position="278"/>
        <end position="293"/>
    </location>
</feature>
<feature type="region of interest" description="Disordered" evidence="1">
    <location>
        <begin position="1"/>
        <end position="72"/>
    </location>
</feature>
<feature type="region of interest" description="Disordered" evidence="1">
    <location>
        <begin position="181"/>
        <end position="218"/>
    </location>
</feature>
<proteinExistence type="predicted"/>
<keyword evidence="3" id="KW-1185">Reference proteome</keyword>
<dbReference type="EMBL" id="CAVLGL010000093">
    <property type="protein sequence ID" value="CAK1596023.1"/>
    <property type="molecule type" value="Genomic_DNA"/>
</dbReference>
<reference evidence="2 3" key="1">
    <citation type="submission" date="2023-11" db="EMBL/GenBank/DDBJ databases">
        <authorList>
            <person name="Hedman E."/>
            <person name="Englund M."/>
            <person name="Stromberg M."/>
            <person name="Nyberg Akerstrom W."/>
            <person name="Nylinder S."/>
            <person name="Jareborg N."/>
            <person name="Kallberg Y."/>
            <person name="Kronander E."/>
        </authorList>
    </citation>
    <scope>NUCLEOTIDE SEQUENCE [LARGE SCALE GENOMIC DNA]</scope>
</reference>
<dbReference type="Proteomes" id="UP001314205">
    <property type="component" value="Unassembled WGS sequence"/>
</dbReference>
<feature type="region of interest" description="Disordered" evidence="1">
    <location>
        <begin position="278"/>
        <end position="304"/>
    </location>
</feature>
<feature type="compositionally biased region" description="Low complexity" evidence="1">
    <location>
        <begin position="181"/>
        <end position="193"/>
    </location>
</feature>
<comment type="caution">
    <text evidence="2">The sequence shown here is derived from an EMBL/GenBank/DDBJ whole genome shotgun (WGS) entry which is preliminary data.</text>
</comment>
<evidence type="ECO:0000256" key="1">
    <source>
        <dbReference type="SAM" id="MobiDB-lite"/>
    </source>
</evidence>
<feature type="compositionally biased region" description="Basic residues" evidence="1">
    <location>
        <begin position="42"/>
        <end position="60"/>
    </location>
</feature>
<organism evidence="2 3">
    <name type="scientific">Parnassius mnemosyne</name>
    <name type="common">clouded apollo</name>
    <dbReference type="NCBI Taxonomy" id="213953"/>
    <lineage>
        <taxon>Eukaryota</taxon>
        <taxon>Metazoa</taxon>
        <taxon>Ecdysozoa</taxon>
        <taxon>Arthropoda</taxon>
        <taxon>Hexapoda</taxon>
        <taxon>Insecta</taxon>
        <taxon>Pterygota</taxon>
        <taxon>Neoptera</taxon>
        <taxon>Endopterygota</taxon>
        <taxon>Lepidoptera</taxon>
        <taxon>Glossata</taxon>
        <taxon>Ditrysia</taxon>
        <taxon>Papilionoidea</taxon>
        <taxon>Papilionidae</taxon>
        <taxon>Parnassiinae</taxon>
        <taxon>Parnassini</taxon>
        <taxon>Parnassius</taxon>
        <taxon>Driopa</taxon>
    </lineage>
</organism>
<name>A0AAV1LKP6_9NEOP</name>
<sequence>MLEPEDPGGTSLQVSHVVTIDASGMETEGSIIDTDCSENTKSVKRKRISARNQKKRRNHRPSGLSDCQLSPNDLKDNVITKALESDDKNTEIHHNEAAHSSNITSISCETERDDAVCILCSGSHFATDKKCPEYARQKAIKETMARNSISYSEASKVHPPVSKSDVVASASLAPSARTITYSSPYNSTSPSKSHTQSYRKTVFSKPKGRPRNTSKGYDQKAHAELIQDYSNIPSFSTGCLKNYKDLSEIITKDLIISIIQYLSRSNLIKIPSNDAASSKSFLTHGQSGPSTKPVSGDSMELPEY</sequence>
<protein>
    <submittedName>
        <fullName evidence="2">Uncharacterized protein</fullName>
    </submittedName>
</protein>
<gene>
    <name evidence="2" type="ORF">PARMNEM_LOCUS15424</name>
</gene>
<evidence type="ECO:0000313" key="2">
    <source>
        <dbReference type="EMBL" id="CAK1596023.1"/>
    </source>
</evidence>
<accession>A0AAV1LKP6</accession>